<gene>
    <name evidence="1" type="ORF">GMARGA_LOCUS865</name>
</gene>
<name>A0ABM8VXP9_GIGMA</name>
<keyword evidence="2" id="KW-1185">Reference proteome</keyword>
<accession>A0ABM8VXP9</accession>
<dbReference type="Proteomes" id="UP000789901">
    <property type="component" value="Unassembled WGS sequence"/>
</dbReference>
<reference evidence="1 2" key="1">
    <citation type="submission" date="2021-06" db="EMBL/GenBank/DDBJ databases">
        <authorList>
            <person name="Kallberg Y."/>
            <person name="Tangrot J."/>
            <person name="Rosling A."/>
        </authorList>
    </citation>
    <scope>NUCLEOTIDE SEQUENCE [LARGE SCALE GENOMIC DNA]</scope>
    <source>
        <strain evidence="1 2">120-4 pot B 10/14</strain>
    </source>
</reference>
<evidence type="ECO:0000313" key="2">
    <source>
        <dbReference type="Proteomes" id="UP000789901"/>
    </source>
</evidence>
<proteinExistence type="predicted"/>
<dbReference type="EMBL" id="CAJVQB010000176">
    <property type="protein sequence ID" value="CAG8472935.1"/>
    <property type="molecule type" value="Genomic_DNA"/>
</dbReference>
<protein>
    <submittedName>
        <fullName evidence="1">41058_t:CDS:1</fullName>
    </submittedName>
</protein>
<evidence type="ECO:0000313" key="1">
    <source>
        <dbReference type="EMBL" id="CAG8472935.1"/>
    </source>
</evidence>
<sequence length="39" mass="4757">MARREIYELPDLYYKRLEVPINQEDSDIALIFNLRCIEN</sequence>
<comment type="caution">
    <text evidence="1">The sequence shown here is derived from an EMBL/GenBank/DDBJ whole genome shotgun (WGS) entry which is preliminary data.</text>
</comment>
<organism evidence="1 2">
    <name type="scientific">Gigaspora margarita</name>
    <dbReference type="NCBI Taxonomy" id="4874"/>
    <lineage>
        <taxon>Eukaryota</taxon>
        <taxon>Fungi</taxon>
        <taxon>Fungi incertae sedis</taxon>
        <taxon>Mucoromycota</taxon>
        <taxon>Glomeromycotina</taxon>
        <taxon>Glomeromycetes</taxon>
        <taxon>Diversisporales</taxon>
        <taxon>Gigasporaceae</taxon>
        <taxon>Gigaspora</taxon>
    </lineage>
</organism>